<organism evidence="4 5">
    <name type="scientific">Psychroflexus salis</name>
    <dbReference type="NCBI Taxonomy" id="1526574"/>
    <lineage>
        <taxon>Bacteria</taxon>
        <taxon>Pseudomonadati</taxon>
        <taxon>Bacteroidota</taxon>
        <taxon>Flavobacteriia</taxon>
        <taxon>Flavobacteriales</taxon>
        <taxon>Flavobacteriaceae</taxon>
        <taxon>Psychroflexus</taxon>
    </lineage>
</organism>
<dbReference type="AlphaFoldDB" id="A0A916ZLV7"/>
<proteinExistence type="inferred from homology"/>
<keyword evidence="5" id="KW-1185">Reference proteome</keyword>
<dbReference type="InterPro" id="IPR045853">
    <property type="entry name" value="Pep_chain_release_fac_I_sf"/>
</dbReference>
<dbReference type="GO" id="GO:0043022">
    <property type="term" value="F:ribosome binding"/>
    <property type="evidence" value="ECO:0007669"/>
    <property type="project" value="TreeGrafter"/>
</dbReference>
<reference evidence="4 5" key="1">
    <citation type="journal article" date="2014" name="Int. J. Syst. Evol. Microbiol.">
        <title>Complete genome sequence of Corynebacterium casei LMG S-19264T (=DSM 44701T), isolated from a smear-ripened cheese.</title>
        <authorList>
            <consortium name="US DOE Joint Genome Institute (JGI-PGF)"/>
            <person name="Walter F."/>
            <person name="Albersmeier A."/>
            <person name="Kalinowski J."/>
            <person name="Ruckert C."/>
        </authorList>
    </citation>
    <scope>NUCLEOTIDE SEQUENCE [LARGE SCALE GENOMIC DNA]</scope>
    <source>
        <strain evidence="4 5">CGMCC 1.12925</strain>
    </source>
</reference>
<gene>
    <name evidence="4" type="ORF">GCM10010831_02110</name>
</gene>
<dbReference type="InterPro" id="IPR000352">
    <property type="entry name" value="Pep_chain_release_fac_I"/>
</dbReference>
<feature type="region of interest" description="Disordered" evidence="2">
    <location>
        <begin position="95"/>
        <end position="133"/>
    </location>
</feature>
<evidence type="ECO:0000259" key="3">
    <source>
        <dbReference type="Pfam" id="PF00472"/>
    </source>
</evidence>
<evidence type="ECO:0000313" key="5">
    <source>
        <dbReference type="Proteomes" id="UP000599688"/>
    </source>
</evidence>
<protein>
    <recommendedName>
        <fullName evidence="3">Prokaryotic-type class I peptide chain release factors domain-containing protein</fullName>
    </recommendedName>
</protein>
<dbReference type="Pfam" id="PF00472">
    <property type="entry name" value="RF-1"/>
    <property type="match status" value="1"/>
</dbReference>
<dbReference type="Gene3D" id="3.30.160.20">
    <property type="match status" value="1"/>
</dbReference>
<feature type="domain" description="Prokaryotic-type class I peptide chain release factors" evidence="3">
    <location>
        <begin position="8"/>
        <end position="125"/>
    </location>
</feature>
<dbReference type="GO" id="GO:0072344">
    <property type="term" value="P:rescue of stalled ribosome"/>
    <property type="evidence" value="ECO:0007669"/>
    <property type="project" value="TreeGrafter"/>
</dbReference>
<comment type="similarity">
    <text evidence="1">Belongs to the prokaryotic/mitochondrial release factor family.</text>
</comment>
<name>A0A916ZLV7_9FLAO</name>
<dbReference type="GO" id="GO:0004045">
    <property type="term" value="F:peptidyl-tRNA hydrolase activity"/>
    <property type="evidence" value="ECO:0007669"/>
    <property type="project" value="TreeGrafter"/>
</dbReference>
<dbReference type="SUPFAM" id="SSF75620">
    <property type="entry name" value="Release factor"/>
    <property type="match status" value="1"/>
</dbReference>
<dbReference type="PANTHER" id="PTHR47814">
    <property type="entry name" value="PEPTIDYL-TRNA HYDROLASE ARFB"/>
    <property type="match status" value="1"/>
</dbReference>
<dbReference type="EMBL" id="BMGL01000001">
    <property type="protein sequence ID" value="GGE04107.1"/>
    <property type="molecule type" value="Genomic_DNA"/>
</dbReference>
<dbReference type="GO" id="GO:0003747">
    <property type="term" value="F:translation release factor activity"/>
    <property type="evidence" value="ECO:0007669"/>
    <property type="project" value="InterPro"/>
</dbReference>
<evidence type="ECO:0000313" key="4">
    <source>
        <dbReference type="EMBL" id="GGE04107.1"/>
    </source>
</evidence>
<feature type="compositionally biased region" description="Basic residues" evidence="2">
    <location>
        <begin position="97"/>
        <end position="133"/>
    </location>
</feature>
<accession>A0A916ZLV7</accession>
<dbReference type="Proteomes" id="UP000599688">
    <property type="component" value="Unassembled WGS sequence"/>
</dbReference>
<dbReference type="NCBIfam" id="NF006718">
    <property type="entry name" value="PRK09256.1"/>
    <property type="match status" value="1"/>
</dbReference>
<dbReference type="RefSeq" id="WP_188404901.1">
    <property type="nucleotide sequence ID" value="NZ_BMGL01000001.1"/>
</dbReference>
<comment type="caution">
    <text evidence="4">The sequence shown here is derived from an EMBL/GenBank/DDBJ whole genome shotgun (WGS) entry which is preliminary data.</text>
</comment>
<evidence type="ECO:0000256" key="2">
    <source>
        <dbReference type="SAM" id="MobiDB-lite"/>
    </source>
</evidence>
<dbReference type="PANTHER" id="PTHR47814:SF1">
    <property type="entry name" value="PEPTIDYL-TRNA HYDROLASE ARFB"/>
    <property type="match status" value="1"/>
</dbReference>
<sequence length="133" mass="15445">MNTIRLLQEINFKTALSGGPGGQHVNKTETKVILEWDVFTSEAISVEEKERLQHKLKNNITKEGVFQMNSAQTRSQHKNKKLVIERFLHLIEASLQQKKKRKPTKPSKSAKLKRLKKKKLHSEKKVNRKKPLL</sequence>
<evidence type="ECO:0000256" key="1">
    <source>
        <dbReference type="ARBA" id="ARBA00010835"/>
    </source>
</evidence>